<dbReference type="PANTHER" id="PTHR43190">
    <property type="entry name" value="N-ACETYL-D-GLUCOSAMINE KINASE"/>
    <property type="match status" value="1"/>
</dbReference>
<accession>A0ABQ2J7K7</accession>
<protein>
    <recommendedName>
        <fullName evidence="1">ATPase BadF/BadG/BcrA/BcrD type domain-containing protein</fullName>
    </recommendedName>
</protein>
<dbReference type="EMBL" id="BMOR01000012">
    <property type="protein sequence ID" value="GGN41298.1"/>
    <property type="molecule type" value="Genomic_DNA"/>
</dbReference>
<comment type="caution">
    <text evidence="2">The sequence shown here is derived from an EMBL/GenBank/DDBJ whole genome shotgun (WGS) entry which is preliminary data.</text>
</comment>
<evidence type="ECO:0000313" key="2">
    <source>
        <dbReference type="EMBL" id="GGN41298.1"/>
    </source>
</evidence>
<gene>
    <name evidence="2" type="ORF">GCM10010842_26810</name>
</gene>
<dbReference type="InterPro" id="IPR052519">
    <property type="entry name" value="Euk-type_GlcNAc_Kinase"/>
</dbReference>
<dbReference type="InterPro" id="IPR043129">
    <property type="entry name" value="ATPase_NBD"/>
</dbReference>
<feature type="domain" description="ATPase BadF/BadG/BcrA/BcrD type" evidence="1">
    <location>
        <begin position="27"/>
        <end position="283"/>
    </location>
</feature>
<evidence type="ECO:0000259" key="1">
    <source>
        <dbReference type="Pfam" id="PF01869"/>
    </source>
</evidence>
<dbReference type="Proteomes" id="UP000645517">
    <property type="component" value="Unassembled WGS sequence"/>
</dbReference>
<dbReference type="Gene3D" id="3.30.420.40">
    <property type="match status" value="2"/>
</dbReference>
<evidence type="ECO:0000313" key="3">
    <source>
        <dbReference type="Proteomes" id="UP000645517"/>
    </source>
</evidence>
<dbReference type="SUPFAM" id="SSF53067">
    <property type="entry name" value="Actin-like ATPase domain"/>
    <property type="match status" value="1"/>
</dbReference>
<proteinExistence type="predicted"/>
<organism evidence="2 3">
    <name type="scientific">Deinococcus daejeonensis</name>
    <dbReference type="NCBI Taxonomy" id="1007098"/>
    <lineage>
        <taxon>Bacteria</taxon>
        <taxon>Thermotogati</taxon>
        <taxon>Deinococcota</taxon>
        <taxon>Deinococci</taxon>
        <taxon>Deinococcales</taxon>
        <taxon>Deinococcaceae</taxon>
        <taxon>Deinococcus</taxon>
    </lineage>
</organism>
<sequence>MPVSPARRGPVPVVRRAPGARVTPLVVGLDLGGSSSKWQVRRGAEVLGEGAGPPVTATLLTTEAGRVNLRALREALPAGIGAVWAGLPGFGGSRPDAAALHAQLAAGLGIEAGGLHLESDLDLAFRAHLRPGGGVLVYAGTGSVAYHVAAGGQVLRAGGHGFHIDDDGAGYALGRAALRWVTGQLDRGHVPGGALALEVRTVTGGLDWDALRQFTYAQPGAAAVARLAPAVGRAADAGDVVARAILRDAAQALAALAVTVQRRLPEAVPVVATGGALRVSPLFGAEVRCVCPDVVIQQRDHAAVAALAAAQLGPDAGRGAAVPPGFTPGS</sequence>
<dbReference type="InterPro" id="IPR002731">
    <property type="entry name" value="ATPase_BadF"/>
</dbReference>
<reference evidence="3" key="1">
    <citation type="journal article" date="2019" name="Int. J. Syst. Evol. Microbiol.">
        <title>The Global Catalogue of Microorganisms (GCM) 10K type strain sequencing project: providing services to taxonomists for standard genome sequencing and annotation.</title>
        <authorList>
            <consortium name="The Broad Institute Genomics Platform"/>
            <consortium name="The Broad Institute Genome Sequencing Center for Infectious Disease"/>
            <person name="Wu L."/>
            <person name="Ma J."/>
        </authorList>
    </citation>
    <scope>NUCLEOTIDE SEQUENCE [LARGE SCALE GENOMIC DNA]</scope>
    <source>
        <strain evidence="3">JCM 16918</strain>
    </source>
</reference>
<dbReference type="Pfam" id="PF01869">
    <property type="entry name" value="BcrAD_BadFG"/>
    <property type="match status" value="1"/>
</dbReference>
<keyword evidence="3" id="KW-1185">Reference proteome</keyword>
<name>A0ABQ2J7K7_9DEIO</name>
<dbReference type="PANTHER" id="PTHR43190:SF3">
    <property type="entry name" value="N-ACETYL-D-GLUCOSAMINE KINASE"/>
    <property type="match status" value="1"/>
</dbReference>